<name>A0A6N2JWJ1_SALVM</name>
<evidence type="ECO:0000256" key="2">
    <source>
        <dbReference type="ARBA" id="ARBA00022771"/>
    </source>
</evidence>
<keyword evidence="5" id="KW-0812">Transmembrane</keyword>
<reference evidence="9" key="1">
    <citation type="submission" date="2019-03" db="EMBL/GenBank/DDBJ databases">
        <authorList>
            <person name="Mank J."/>
            <person name="Almeida P."/>
        </authorList>
    </citation>
    <scope>NUCLEOTIDE SEQUENCE</scope>
    <source>
        <strain evidence="9">78183</strain>
    </source>
</reference>
<evidence type="ECO:0000256" key="4">
    <source>
        <dbReference type="SAM" id="MobiDB-lite"/>
    </source>
</evidence>
<feature type="domain" description="RanBP2-type" evidence="8">
    <location>
        <begin position="492"/>
        <end position="518"/>
    </location>
</feature>
<evidence type="ECO:0000256" key="5">
    <source>
        <dbReference type="SAM" id="Phobius"/>
    </source>
</evidence>
<keyword evidence="1" id="KW-0479">Metal-binding</keyword>
<keyword evidence="3" id="KW-0862">Zinc</keyword>
<feature type="transmembrane region" description="Helical" evidence="5">
    <location>
        <begin position="164"/>
        <end position="183"/>
    </location>
</feature>
<evidence type="ECO:0008006" key="10">
    <source>
        <dbReference type="Google" id="ProtNLM"/>
    </source>
</evidence>
<evidence type="ECO:0000313" key="9">
    <source>
        <dbReference type="EMBL" id="VFU20055.1"/>
    </source>
</evidence>
<keyword evidence="5" id="KW-0472">Membrane</keyword>
<sequence length="727" mass="79913">MRRQSLFFSGVLLFFAYSASPFRAVNGDGVTEECSGDFQKVMGCLSYATGKANTPTKDCCSSVQDIKDSDPKCLCLIMQKTHNGSAQIKSLGIQEAKLLQLPTACQLQNASLSFCPKLLGISPGSPDAAIFTNASTTATPAASAGTSQAYKAGDSSGIQQRPHLAGIFMIVAAIFVFASPAGPATMLQEACVPSVLGSFEFSGFNPILFVVILSPALKPTFAHLRARMFLYQGCLFLLLTVLLCHPNARMSWHPMHVDSRNSSAAKRARTDGSRREDDWTCPSCGNVNFSFRTTCNMRNCTQPRPADHNSKSAAKPLQAPQGYSSAPYIGSGAPSSMYMGMPPYGSSLFNGSSIPPYDVPFTGGSAYHYNYGSRLSAGSPYRPLHMSGPPPYPGGSMMGNGGMYAMPPLMDRYGLGMPMGPAAMVPRPGFFPDDTLQKGSDATRDNDWTCPKCGNINFSFRTFCNMRKCNTPKPGSQAAKADKNSKQKMPEGSWKCEKCNNINYPFRTKCNRQNCGAEKPSELKESPSPEPDEAEQLNLVEILQFGYGFYQLGICTFGIIHLFQWDDTMNLEYCSLHIPFTFDEIVSTPLKLEWLEFWNAVHLQDCFLDHPHPLFQDDFEFRPEKKGYSTLLLRRLTPTSGCWLPNPSPSNLSDLTVIAFLSNREIVLGESSLNVVLTMQLPTLYKLSFHQRVADIKMERGESPIKSSMKKRWNSPDEAFCASKKLS</sequence>
<dbReference type="PANTHER" id="PTHR12999:SF24">
    <property type="entry name" value="RANBP2-TYPE DOMAIN-CONTAINING PROTEIN"/>
    <property type="match status" value="1"/>
</dbReference>
<feature type="domain" description="RanBP2-type" evidence="8">
    <location>
        <begin position="277"/>
        <end position="303"/>
    </location>
</feature>
<evidence type="ECO:0000256" key="3">
    <source>
        <dbReference type="ARBA" id="ARBA00022833"/>
    </source>
</evidence>
<dbReference type="AlphaFoldDB" id="A0A6N2JWJ1"/>
<dbReference type="InterPro" id="IPR016140">
    <property type="entry name" value="Bifunc_inhib/LTP/seed_store"/>
</dbReference>
<keyword evidence="5" id="KW-1133">Transmembrane helix</keyword>
<dbReference type="Gene3D" id="4.10.1060.10">
    <property type="entry name" value="Zinc finger, RanBP2-type"/>
    <property type="match status" value="3"/>
</dbReference>
<dbReference type="Gene3D" id="1.10.110.10">
    <property type="entry name" value="Plant lipid-transfer and hydrophobic proteins"/>
    <property type="match status" value="1"/>
</dbReference>
<feature type="compositionally biased region" description="Basic and acidic residues" evidence="4">
    <location>
        <begin position="480"/>
        <end position="491"/>
    </location>
</feature>
<feature type="domain" description="Bifunctional inhibitor/plant lipid transfer protein/seed storage helical" evidence="7">
    <location>
        <begin position="34"/>
        <end position="115"/>
    </location>
</feature>
<dbReference type="InterPro" id="IPR036312">
    <property type="entry name" value="Bifun_inhib/LTP/seed_sf"/>
</dbReference>
<feature type="region of interest" description="Disordered" evidence="4">
    <location>
        <begin position="706"/>
        <end position="727"/>
    </location>
</feature>
<dbReference type="SUPFAM" id="SSF47699">
    <property type="entry name" value="Bifunctional inhibitor/lipid-transfer protein/seed storage 2S albumin"/>
    <property type="match status" value="1"/>
</dbReference>
<dbReference type="CDD" id="cd00010">
    <property type="entry name" value="AAI_LTSS"/>
    <property type="match status" value="1"/>
</dbReference>
<dbReference type="SMART" id="SM00547">
    <property type="entry name" value="ZnF_RBZ"/>
    <property type="match status" value="3"/>
</dbReference>
<dbReference type="SMART" id="SM00499">
    <property type="entry name" value="AAI"/>
    <property type="match status" value="1"/>
</dbReference>
<dbReference type="InterPro" id="IPR036443">
    <property type="entry name" value="Znf_RanBP2_sf"/>
</dbReference>
<dbReference type="Pfam" id="PF14368">
    <property type="entry name" value="LTP_2"/>
    <property type="match status" value="1"/>
</dbReference>
<feature type="transmembrane region" description="Helical" evidence="5">
    <location>
        <begin position="229"/>
        <end position="248"/>
    </location>
</feature>
<keyword evidence="6" id="KW-0732">Signal</keyword>
<dbReference type="Pfam" id="PF00641">
    <property type="entry name" value="Zn_ribbon_RanBP"/>
    <property type="match status" value="3"/>
</dbReference>
<dbReference type="GO" id="GO:0008270">
    <property type="term" value="F:zinc ion binding"/>
    <property type="evidence" value="ECO:0007669"/>
    <property type="project" value="UniProtKB-KW"/>
</dbReference>
<dbReference type="FunFam" id="4.10.1060.10:FF:000020">
    <property type="entry name" value="ranBP2-type zinc finger protein At1g67325-like"/>
    <property type="match status" value="1"/>
</dbReference>
<dbReference type="EMBL" id="CAADRP010000001">
    <property type="protein sequence ID" value="VFU20055.1"/>
    <property type="molecule type" value="Genomic_DNA"/>
</dbReference>
<protein>
    <recommendedName>
        <fullName evidence="10">RanBP2-type domain-containing protein</fullName>
    </recommendedName>
</protein>
<proteinExistence type="predicted"/>
<evidence type="ECO:0000259" key="8">
    <source>
        <dbReference type="SMART" id="SM00547"/>
    </source>
</evidence>
<organism evidence="9">
    <name type="scientific">Salix viminalis</name>
    <name type="common">Common osier</name>
    <name type="synonym">Basket willow</name>
    <dbReference type="NCBI Taxonomy" id="40686"/>
    <lineage>
        <taxon>Eukaryota</taxon>
        <taxon>Viridiplantae</taxon>
        <taxon>Streptophyta</taxon>
        <taxon>Embryophyta</taxon>
        <taxon>Tracheophyta</taxon>
        <taxon>Spermatophyta</taxon>
        <taxon>Magnoliopsida</taxon>
        <taxon>eudicotyledons</taxon>
        <taxon>Gunneridae</taxon>
        <taxon>Pentapetalae</taxon>
        <taxon>rosids</taxon>
        <taxon>fabids</taxon>
        <taxon>Malpighiales</taxon>
        <taxon>Salicaceae</taxon>
        <taxon>Saliceae</taxon>
        <taxon>Salix</taxon>
    </lineage>
</organism>
<gene>
    <name evidence="9" type="ORF">SVIM_LOCUS2408</name>
</gene>
<evidence type="ECO:0000256" key="6">
    <source>
        <dbReference type="SAM" id="SignalP"/>
    </source>
</evidence>
<feature type="transmembrane region" description="Helical" evidence="5">
    <location>
        <begin position="195"/>
        <end position="217"/>
    </location>
</feature>
<evidence type="ECO:0000259" key="7">
    <source>
        <dbReference type="SMART" id="SM00499"/>
    </source>
</evidence>
<dbReference type="InterPro" id="IPR001876">
    <property type="entry name" value="Znf_RanBP2"/>
</dbReference>
<feature type="region of interest" description="Disordered" evidence="4">
    <location>
        <begin position="472"/>
        <end position="491"/>
    </location>
</feature>
<dbReference type="SUPFAM" id="SSF90209">
    <property type="entry name" value="Ran binding protein zinc finger-like"/>
    <property type="match status" value="3"/>
</dbReference>
<keyword evidence="2" id="KW-0863">Zinc-finger</keyword>
<feature type="chain" id="PRO_5026933529" description="RanBP2-type domain-containing protein" evidence="6">
    <location>
        <begin position="28"/>
        <end position="727"/>
    </location>
</feature>
<evidence type="ECO:0000256" key="1">
    <source>
        <dbReference type="ARBA" id="ARBA00022723"/>
    </source>
</evidence>
<feature type="domain" description="RanBP2-type" evidence="8">
    <location>
        <begin position="446"/>
        <end position="472"/>
    </location>
</feature>
<feature type="region of interest" description="Disordered" evidence="4">
    <location>
        <begin position="303"/>
        <end position="322"/>
    </location>
</feature>
<dbReference type="PANTHER" id="PTHR12999">
    <property type="entry name" value="ZINC FINGER RAN-BINDING DOMAIN-CONTAINING PROTEIN 2 ZRANB2-RELATED"/>
    <property type="match status" value="1"/>
</dbReference>
<feature type="signal peptide" evidence="6">
    <location>
        <begin position="1"/>
        <end position="27"/>
    </location>
</feature>
<accession>A0A6N2JWJ1</accession>